<reference evidence="1 2" key="1">
    <citation type="journal article" date="2018" name="BMC Genomics">
        <title>Whole genome sequencing and function prediction of 133 gut anaerobes isolated from chicken caecum in pure cultures.</title>
        <authorList>
            <person name="Medvecky M."/>
            <person name="Cejkova D."/>
            <person name="Polansky O."/>
            <person name="Karasova D."/>
            <person name="Kubasova T."/>
            <person name="Cizek A."/>
            <person name="Rychlik I."/>
        </authorList>
    </citation>
    <scope>NUCLEOTIDE SEQUENCE [LARGE SCALE GENOMIC DNA]</scope>
    <source>
        <strain evidence="1 2">An13</strain>
    </source>
</reference>
<dbReference type="OrthoDB" id="1655243at2"/>
<sequence length="157" mass="18104">MTKTNVLLDKNVITRICNRLLNATYIDVYAIGIDDIIGKQLVYRLQSLGLLTTLHDTFNQKYVKNISKNNVSIVICLNASQLQIYEITEYLLQNHIYTVSLMGSHHQQLLNMNQDSLLFYTPENQDMDGLIEVFSAEYVINLIYAILKGRKENNMNK</sequence>
<dbReference type="SUPFAM" id="SSF53697">
    <property type="entry name" value="SIS domain"/>
    <property type="match status" value="1"/>
</dbReference>
<dbReference type="GO" id="GO:0097367">
    <property type="term" value="F:carbohydrate derivative binding"/>
    <property type="evidence" value="ECO:0007669"/>
    <property type="project" value="InterPro"/>
</dbReference>
<accession>A0A1Y4SM40</accession>
<dbReference type="Proteomes" id="UP000195305">
    <property type="component" value="Unassembled WGS sequence"/>
</dbReference>
<evidence type="ECO:0000313" key="2">
    <source>
        <dbReference type="Proteomes" id="UP000195305"/>
    </source>
</evidence>
<dbReference type="AlphaFoldDB" id="A0A1Y4SM40"/>
<dbReference type="InterPro" id="IPR046348">
    <property type="entry name" value="SIS_dom_sf"/>
</dbReference>
<protein>
    <submittedName>
        <fullName evidence="1">Uncharacterized protein</fullName>
    </submittedName>
</protein>
<dbReference type="GO" id="GO:1901135">
    <property type="term" value="P:carbohydrate derivative metabolic process"/>
    <property type="evidence" value="ECO:0007669"/>
    <property type="project" value="InterPro"/>
</dbReference>
<dbReference type="RefSeq" id="WP_087360512.1">
    <property type="nucleotide sequence ID" value="NZ_NFLJ01000072.1"/>
</dbReference>
<comment type="caution">
    <text evidence="1">The sequence shown here is derived from an EMBL/GenBank/DDBJ whole genome shotgun (WGS) entry which is preliminary data.</text>
</comment>
<organism evidence="1 2">
    <name type="scientific">Massilimicrobiota timonensis</name>
    <dbReference type="NCBI Taxonomy" id="1776392"/>
    <lineage>
        <taxon>Bacteria</taxon>
        <taxon>Bacillati</taxon>
        <taxon>Bacillota</taxon>
        <taxon>Erysipelotrichia</taxon>
        <taxon>Erysipelotrichales</taxon>
        <taxon>Erysipelotrichaceae</taxon>
        <taxon>Massilimicrobiota</taxon>
    </lineage>
</organism>
<proteinExistence type="predicted"/>
<keyword evidence="2" id="KW-1185">Reference proteome</keyword>
<evidence type="ECO:0000313" key="1">
    <source>
        <dbReference type="EMBL" id="OUQ29903.1"/>
    </source>
</evidence>
<dbReference type="EMBL" id="NFLJ01000072">
    <property type="protein sequence ID" value="OUQ29903.1"/>
    <property type="molecule type" value="Genomic_DNA"/>
</dbReference>
<name>A0A1Y4SM40_9FIRM</name>
<dbReference type="Gene3D" id="3.40.50.10490">
    <property type="entry name" value="Glucose-6-phosphate isomerase like protein, domain 1"/>
    <property type="match status" value="1"/>
</dbReference>
<gene>
    <name evidence="1" type="ORF">B5E75_13945</name>
</gene>